<protein>
    <submittedName>
        <fullName evidence="1">Homeodomain transcription factor HD2</fullName>
    </submittedName>
</protein>
<dbReference type="AlphaFoldDB" id="E0YNQ2"/>
<reference evidence="1" key="1">
    <citation type="journal article" date="2010" name="PLoS Genet.">
        <title>A deviation from the bipolar-tetrapolar mating paradigm in an early diverged basidiomycete.</title>
        <authorList>
            <person name="Coelho M.A."/>
            <person name="Sampaio J.P."/>
            <person name="Goncalves P."/>
        </authorList>
    </citation>
    <scope>NUCLEOTIDE SEQUENCE</scope>
    <source>
        <strain evidence="1">CBS 7808</strain>
    </source>
</reference>
<sequence>MAAVAHARIAASADTFLRLSASIPQPRAAPSLGPCPSIQPPVFAPPEDLYSELSQLGCSTAAALAVRAVYEDGCRRLAVQSGALFSARLAELCGTFEAGQQGDCAVWQRTLTAAFDLQYRAAVQNMRDRLL</sequence>
<evidence type="ECO:0000313" key="1">
    <source>
        <dbReference type="EMBL" id="ADM24770.1"/>
    </source>
</evidence>
<gene>
    <name evidence="1" type="primary">HD2</name>
</gene>
<accession>E0YNQ2</accession>
<name>E0YNQ2_9BASI</name>
<organism evidence="1">
    <name type="scientific">Rhodotorula babjevae</name>
    <dbReference type="NCBI Taxonomy" id="86837"/>
    <lineage>
        <taxon>Eukaryota</taxon>
        <taxon>Fungi</taxon>
        <taxon>Dikarya</taxon>
        <taxon>Basidiomycota</taxon>
        <taxon>Pucciniomycotina</taxon>
        <taxon>Microbotryomycetes</taxon>
        <taxon>Sporidiobolales</taxon>
        <taxon>Sporidiobolaceae</taxon>
        <taxon>Rhodotorula</taxon>
    </lineage>
</organism>
<dbReference type="GO" id="GO:0003677">
    <property type="term" value="F:DNA binding"/>
    <property type="evidence" value="ECO:0007669"/>
    <property type="project" value="UniProtKB-KW"/>
</dbReference>
<proteinExistence type="predicted"/>
<keyword evidence="1" id="KW-0238">DNA-binding</keyword>
<keyword evidence="1" id="KW-0371">Homeobox</keyword>
<feature type="non-terminal residue" evidence="1">
    <location>
        <position position="131"/>
    </location>
</feature>
<dbReference type="EMBL" id="HM143857">
    <property type="protein sequence ID" value="ADM24770.1"/>
    <property type="molecule type" value="Genomic_DNA"/>
</dbReference>